<keyword evidence="2" id="KW-1185">Reference proteome</keyword>
<dbReference type="OrthoDB" id="7403325at2759"/>
<dbReference type="Proteomes" id="UP000308199">
    <property type="component" value="Unassembled WGS sequence"/>
</dbReference>
<dbReference type="InterPro" id="IPR015424">
    <property type="entry name" value="PyrdxlP-dep_Trfase"/>
</dbReference>
<evidence type="ECO:0000313" key="2">
    <source>
        <dbReference type="Proteomes" id="UP000308199"/>
    </source>
</evidence>
<comment type="caution">
    <text evidence="1">The sequence shown here is derived from an EMBL/GenBank/DDBJ whole genome shotgun (WGS) entry which is preliminary data.</text>
</comment>
<proteinExistence type="predicted"/>
<protein>
    <recommendedName>
        <fullName evidence="3">Aminotransferase class V domain-containing protein</fullName>
    </recommendedName>
</protein>
<accession>A0A4S4L0S2</accession>
<sequence length="77" mass="8275">MCPRSLSPFSWVDCNFAREVLYAPSSQPFLIAGSGTLGWDQVASNLVEPGESCLVLNSGYFGDSFTDCLTTYGAIVD</sequence>
<feature type="non-terminal residue" evidence="1">
    <location>
        <position position="77"/>
    </location>
</feature>
<organism evidence="1 2">
    <name type="scientific">Phellinidium pouzarii</name>
    <dbReference type="NCBI Taxonomy" id="167371"/>
    <lineage>
        <taxon>Eukaryota</taxon>
        <taxon>Fungi</taxon>
        <taxon>Dikarya</taxon>
        <taxon>Basidiomycota</taxon>
        <taxon>Agaricomycotina</taxon>
        <taxon>Agaricomycetes</taxon>
        <taxon>Hymenochaetales</taxon>
        <taxon>Hymenochaetaceae</taxon>
        <taxon>Phellinidium</taxon>
    </lineage>
</organism>
<dbReference type="SUPFAM" id="SSF53383">
    <property type="entry name" value="PLP-dependent transferases"/>
    <property type="match status" value="1"/>
</dbReference>
<dbReference type="AlphaFoldDB" id="A0A4S4L0S2"/>
<reference evidence="1 2" key="1">
    <citation type="submission" date="2019-02" db="EMBL/GenBank/DDBJ databases">
        <title>Genome sequencing of the rare red list fungi Phellinidium pouzarii.</title>
        <authorList>
            <person name="Buettner E."/>
            <person name="Kellner H."/>
        </authorList>
    </citation>
    <scope>NUCLEOTIDE SEQUENCE [LARGE SCALE GENOMIC DNA]</scope>
    <source>
        <strain evidence="1 2">DSM 108285</strain>
    </source>
</reference>
<gene>
    <name evidence="1" type="ORF">EW145_g5266</name>
</gene>
<evidence type="ECO:0000313" key="1">
    <source>
        <dbReference type="EMBL" id="THH04785.1"/>
    </source>
</evidence>
<evidence type="ECO:0008006" key="3">
    <source>
        <dbReference type="Google" id="ProtNLM"/>
    </source>
</evidence>
<dbReference type="EMBL" id="SGPK01000312">
    <property type="protein sequence ID" value="THH04785.1"/>
    <property type="molecule type" value="Genomic_DNA"/>
</dbReference>
<dbReference type="InterPro" id="IPR015421">
    <property type="entry name" value="PyrdxlP-dep_Trfase_major"/>
</dbReference>
<dbReference type="Gene3D" id="3.40.640.10">
    <property type="entry name" value="Type I PLP-dependent aspartate aminotransferase-like (Major domain)"/>
    <property type="match status" value="1"/>
</dbReference>
<name>A0A4S4L0S2_9AGAM</name>